<accession>A0A1G9TJ10</accession>
<dbReference type="SUPFAM" id="SSF54909">
    <property type="entry name" value="Dimeric alpha+beta barrel"/>
    <property type="match status" value="1"/>
</dbReference>
<proteinExistence type="predicted"/>
<evidence type="ECO:0000256" key="1">
    <source>
        <dbReference type="ARBA" id="ARBA00023015"/>
    </source>
</evidence>
<evidence type="ECO:0000313" key="6">
    <source>
        <dbReference type="Proteomes" id="UP000183376"/>
    </source>
</evidence>
<name>A0A1G9TJ10_ALLAB</name>
<sequence length="157" mass="17719">MGAPLDDVDHRLLALVQEDAARTLHELGEAVGLSPSAVQRRLSRYRESGLLQRQIAVLDPDVVGQTMFALVLVALERESVEHHRRFTERVRGLPEVQQCYSLAGKWDYALLLVASGIAHCREVAAQLFLSDDNVRRYDTMPVFDVVKRGLEVPTRWT</sequence>
<dbReference type="PRINTS" id="PR00033">
    <property type="entry name" value="HTHASNC"/>
</dbReference>
<keyword evidence="1" id="KW-0805">Transcription regulation</keyword>
<feature type="domain" description="HTH asnC-type" evidence="4">
    <location>
        <begin position="5"/>
        <end position="66"/>
    </location>
</feature>
<keyword evidence="3" id="KW-0804">Transcription</keyword>
<dbReference type="Pfam" id="PF13404">
    <property type="entry name" value="HTH_AsnC-type"/>
    <property type="match status" value="1"/>
</dbReference>
<reference evidence="5 6" key="1">
    <citation type="submission" date="2016-10" db="EMBL/GenBank/DDBJ databases">
        <authorList>
            <person name="de Groot N.N."/>
        </authorList>
    </citation>
    <scope>NUCLEOTIDE SEQUENCE [LARGE SCALE GENOMIC DNA]</scope>
    <source>
        <strain evidence="5 6">DSM 44149</strain>
    </source>
</reference>
<dbReference type="STRING" id="211114.SAMN04489726_1790"/>
<dbReference type="GO" id="GO:0043200">
    <property type="term" value="P:response to amino acid"/>
    <property type="evidence" value="ECO:0007669"/>
    <property type="project" value="TreeGrafter"/>
</dbReference>
<dbReference type="PANTHER" id="PTHR30154:SF34">
    <property type="entry name" value="TRANSCRIPTIONAL REGULATOR AZLB"/>
    <property type="match status" value="1"/>
</dbReference>
<dbReference type="RefSeq" id="WP_030432966.1">
    <property type="nucleotide sequence ID" value="NZ_JOEF01000034.1"/>
</dbReference>
<dbReference type="InterPro" id="IPR000485">
    <property type="entry name" value="AsnC-type_HTH_dom"/>
</dbReference>
<dbReference type="Gene3D" id="3.30.70.920">
    <property type="match status" value="1"/>
</dbReference>
<evidence type="ECO:0000256" key="3">
    <source>
        <dbReference type="ARBA" id="ARBA00023163"/>
    </source>
</evidence>
<keyword evidence="2 5" id="KW-0238">DNA-binding</keyword>
<dbReference type="SMART" id="SM00344">
    <property type="entry name" value="HTH_ASNC"/>
    <property type="match status" value="1"/>
</dbReference>
<dbReference type="PROSITE" id="PS50956">
    <property type="entry name" value="HTH_ASNC_2"/>
    <property type="match status" value="1"/>
</dbReference>
<dbReference type="InterPro" id="IPR019887">
    <property type="entry name" value="Tscrpt_reg_AsnC/Lrp_C"/>
</dbReference>
<dbReference type="InterPro" id="IPR019888">
    <property type="entry name" value="Tscrpt_reg_AsnC-like"/>
</dbReference>
<dbReference type="Gene3D" id="1.10.10.10">
    <property type="entry name" value="Winged helix-like DNA-binding domain superfamily/Winged helix DNA-binding domain"/>
    <property type="match status" value="1"/>
</dbReference>
<dbReference type="GO" id="GO:0043565">
    <property type="term" value="F:sequence-specific DNA binding"/>
    <property type="evidence" value="ECO:0007669"/>
    <property type="project" value="InterPro"/>
</dbReference>
<dbReference type="OrthoDB" id="8590699at2"/>
<protein>
    <submittedName>
        <fullName evidence="5">DNA-binding transcriptional regulator, Lrp family</fullName>
    </submittedName>
</protein>
<evidence type="ECO:0000256" key="2">
    <source>
        <dbReference type="ARBA" id="ARBA00023125"/>
    </source>
</evidence>
<dbReference type="AlphaFoldDB" id="A0A1G9TJ10"/>
<dbReference type="Pfam" id="PF01037">
    <property type="entry name" value="AsnC_trans_reg"/>
    <property type="match status" value="1"/>
</dbReference>
<dbReference type="EMBL" id="LT629701">
    <property type="protein sequence ID" value="SDM47125.1"/>
    <property type="molecule type" value="Genomic_DNA"/>
</dbReference>
<organism evidence="5 6">
    <name type="scientific">Allokutzneria albata</name>
    <name type="common">Kibdelosporangium albatum</name>
    <dbReference type="NCBI Taxonomy" id="211114"/>
    <lineage>
        <taxon>Bacteria</taxon>
        <taxon>Bacillati</taxon>
        <taxon>Actinomycetota</taxon>
        <taxon>Actinomycetes</taxon>
        <taxon>Pseudonocardiales</taxon>
        <taxon>Pseudonocardiaceae</taxon>
        <taxon>Allokutzneria</taxon>
    </lineage>
</organism>
<evidence type="ECO:0000313" key="5">
    <source>
        <dbReference type="EMBL" id="SDM47125.1"/>
    </source>
</evidence>
<evidence type="ECO:0000259" key="4">
    <source>
        <dbReference type="PROSITE" id="PS50956"/>
    </source>
</evidence>
<dbReference type="GO" id="GO:0005829">
    <property type="term" value="C:cytosol"/>
    <property type="evidence" value="ECO:0007669"/>
    <property type="project" value="TreeGrafter"/>
</dbReference>
<dbReference type="InterPro" id="IPR036388">
    <property type="entry name" value="WH-like_DNA-bd_sf"/>
</dbReference>
<dbReference type="Proteomes" id="UP000183376">
    <property type="component" value="Chromosome I"/>
</dbReference>
<dbReference type="eggNOG" id="COG1522">
    <property type="taxonomic scope" value="Bacteria"/>
</dbReference>
<dbReference type="SUPFAM" id="SSF46785">
    <property type="entry name" value="Winged helix' DNA-binding domain"/>
    <property type="match status" value="1"/>
</dbReference>
<keyword evidence="6" id="KW-1185">Reference proteome</keyword>
<dbReference type="PANTHER" id="PTHR30154">
    <property type="entry name" value="LEUCINE-RESPONSIVE REGULATORY PROTEIN"/>
    <property type="match status" value="1"/>
</dbReference>
<dbReference type="InterPro" id="IPR036390">
    <property type="entry name" value="WH_DNA-bd_sf"/>
</dbReference>
<gene>
    <name evidence="5" type="ORF">SAMN04489726_1790</name>
</gene>
<dbReference type="InterPro" id="IPR011008">
    <property type="entry name" value="Dimeric_a/b-barrel"/>
</dbReference>